<dbReference type="GO" id="GO:0080044">
    <property type="term" value="F:quercetin 7-O-glucosyltransferase activity"/>
    <property type="evidence" value="ECO:0007669"/>
    <property type="project" value="TreeGrafter"/>
</dbReference>
<dbReference type="STRING" id="106549.A0A540NT16"/>
<dbReference type="PANTHER" id="PTHR11926">
    <property type="entry name" value="GLUCOSYL/GLUCURONOSYL TRANSFERASES"/>
    <property type="match status" value="1"/>
</dbReference>
<dbReference type="Proteomes" id="UP000315295">
    <property type="component" value="Unassembled WGS sequence"/>
</dbReference>
<organism evidence="2 3">
    <name type="scientific">Malus baccata</name>
    <name type="common">Siberian crab apple</name>
    <name type="synonym">Pyrus baccata</name>
    <dbReference type="NCBI Taxonomy" id="106549"/>
    <lineage>
        <taxon>Eukaryota</taxon>
        <taxon>Viridiplantae</taxon>
        <taxon>Streptophyta</taxon>
        <taxon>Embryophyta</taxon>
        <taxon>Tracheophyta</taxon>
        <taxon>Spermatophyta</taxon>
        <taxon>Magnoliopsida</taxon>
        <taxon>eudicotyledons</taxon>
        <taxon>Gunneridae</taxon>
        <taxon>Pentapetalae</taxon>
        <taxon>rosids</taxon>
        <taxon>fabids</taxon>
        <taxon>Rosales</taxon>
        <taxon>Rosaceae</taxon>
        <taxon>Amygdaloideae</taxon>
        <taxon>Maleae</taxon>
        <taxon>Malus</taxon>
    </lineage>
</organism>
<dbReference type="GO" id="GO:0080043">
    <property type="term" value="F:quercetin 3-O-glucosyltransferase activity"/>
    <property type="evidence" value="ECO:0007669"/>
    <property type="project" value="TreeGrafter"/>
</dbReference>
<evidence type="ECO:0000313" key="2">
    <source>
        <dbReference type="EMBL" id="TQE14149.1"/>
    </source>
</evidence>
<dbReference type="SMR" id="A0A540NT16"/>
<reference evidence="2 3" key="1">
    <citation type="journal article" date="2019" name="G3 (Bethesda)">
        <title>Sequencing of a Wild Apple (Malus baccata) Genome Unravels the Differences Between Cultivated and Wild Apple Species Regarding Disease Resistance and Cold Tolerance.</title>
        <authorList>
            <person name="Chen X."/>
        </authorList>
    </citation>
    <scope>NUCLEOTIDE SEQUENCE [LARGE SCALE GENOMIC DNA]</scope>
    <source>
        <strain evidence="3">cv. Shandingzi</strain>
        <tissue evidence="2">Leaves</tissue>
    </source>
</reference>
<dbReference type="AlphaFoldDB" id="A0A540NT16"/>
<protein>
    <submittedName>
        <fullName evidence="2">Uncharacterized protein</fullName>
    </submittedName>
</protein>
<dbReference type="PANTHER" id="PTHR11926:SF1365">
    <property type="entry name" value="GLYCOSYLTRANSFERASE"/>
    <property type="match status" value="1"/>
</dbReference>
<proteinExistence type="inferred from homology"/>
<name>A0A540NT16_MALBA</name>
<evidence type="ECO:0000256" key="1">
    <source>
        <dbReference type="ARBA" id="ARBA00009995"/>
    </source>
</evidence>
<sequence>MGVEVSPDVKRDEVEGPVKKILDGEEGMKMRAKAKEWKSVETTDIQGEGSSYNNFKRLIEALQCGK</sequence>
<comment type="caution">
    <text evidence="2">The sequence shown here is derived from an EMBL/GenBank/DDBJ whole genome shotgun (WGS) entry which is preliminary data.</text>
</comment>
<gene>
    <name evidence="2" type="ORF">C1H46_000068</name>
</gene>
<comment type="similarity">
    <text evidence="1">Belongs to the UDP-glycosyltransferase family.</text>
</comment>
<dbReference type="SUPFAM" id="SSF53756">
    <property type="entry name" value="UDP-Glycosyltransferase/glycogen phosphorylase"/>
    <property type="match status" value="1"/>
</dbReference>
<keyword evidence="3" id="KW-1185">Reference proteome</keyword>
<accession>A0A540NT16</accession>
<evidence type="ECO:0000313" key="3">
    <source>
        <dbReference type="Proteomes" id="UP000315295"/>
    </source>
</evidence>
<dbReference type="EMBL" id="VIEB01000005">
    <property type="protein sequence ID" value="TQE14149.1"/>
    <property type="molecule type" value="Genomic_DNA"/>
</dbReference>